<protein>
    <submittedName>
        <fullName evidence="4">GCN5-related N-acetyltransferase</fullName>
    </submittedName>
</protein>
<dbReference type="CDD" id="cd04301">
    <property type="entry name" value="NAT_SF"/>
    <property type="match status" value="1"/>
</dbReference>
<evidence type="ECO:0000313" key="4">
    <source>
        <dbReference type="EMBL" id="ABR86917.2"/>
    </source>
</evidence>
<dbReference type="PROSITE" id="PS51186">
    <property type="entry name" value="GNAT"/>
    <property type="match status" value="1"/>
</dbReference>
<dbReference type="HOGENOM" id="CLU_116318_1_0_6"/>
<evidence type="ECO:0000259" key="3">
    <source>
        <dbReference type="PROSITE" id="PS51186"/>
    </source>
</evidence>
<dbReference type="PANTHER" id="PTHR43877:SF1">
    <property type="entry name" value="ACETYLTRANSFERASE"/>
    <property type="match status" value="1"/>
</dbReference>
<dbReference type="AlphaFoldDB" id="A6V442"/>
<dbReference type="EMBL" id="CP000744">
    <property type="protein sequence ID" value="ABR86917.2"/>
    <property type="molecule type" value="Genomic_DNA"/>
</dbReference>
<dbReference type="Proteomes" id="UP000001582">
    <property type="component" value="Chromosome"/>
</dbReference>
<organism evidence="4 5">
    <name type="scientific">Pseudomonas paraeruginosa (strain DSM 24068 / PA7)</name>
    <name type="common">Pseudomonas aeruginosa (strain PA7)</name>
    <dbReference type="NCBI Taxonomy" id="381754"/>
    <lineage>
        <taxon>Bacteria</taxon>
        <taxon>Pseudomonadati</taxon>
        <taxon>Pseudomonadota</taxon>
        <taxon>Gammaproteobacteria</taxon>
        <taxon>Pseudomonadales</taxon>
        <taxon>Pseudomonadaceae</taxon>
        <taxon>Pseudomonas</taxon>
        <taxon>Pseudomonas paraeruginosa</taxon>
    </lineage>
</organism>
<dbReference type="InterPro" id="IPR016181">
    <property type="entry name" value="Acyl_CoA_acyltransferase"/>
</dbReference>
<dbReference type="Gene3D" id="3.40.630.30">
    <property type="match status" value="1"/>
</dbReference>
<dbReference type="KEGG" id="pap:PSPA7_2461"/>
<gene>
    <name evidence="4" type="ordered locus">PSPA7_2461</name>
</gene>
<keyword evidence="1 4" id="KW-0808">Transferase</keyword>
<evidence type="ECO:0000313" key="5">
    <source>
        <dbReference type="Proteomes" id="UP000001582"/>
    </source>
</evidence>
<dbReference type="SUPFAM" id="SSF55729">
    <property type="entry name" value="Acyl-CoA N-acyltransferases (Nat)"/>
    <property type="match status" value="1"/>
</dbReference>
<evidence type="ECO:0000256" key="2">
    <source>
        <dbReference type="ARBA" id="ARBA00023315"/>
    </source>
</evidence>
<feature type="domain" description="N-acetyltransferase" evidence="3">
    <location>
        <begin position="9"/>
        <end position="159"/>
    </location>
</feature>
<dbReference type="GO" id="GO:0016747">
    <property type="term" value="F:acyltransferase activity, transferring groups other than amino-acyl groups"/>
    <property type="evidence" value="ECO:0007669"/>
    <property type="project" value="InterPro"/>
</dbReference>
<dbReference type="Pfam" id="PF00583">
    <property type="entry name" value="Acetyltransf_1"/>
    <property type="match status" value="1"/>
</dbReference>
<dbReference type="PANTHER" id="PTHR43877">
    <property type="entry name" value="AMINOALKYLPHOSPHONATE N-ACETYLTRANSFERASE-RELATED-RELATED"/>
    <property type="match status" value="1"/>
</dbReference>
<name>A6V442_PSEP7</name>
<dbReference type="InterPro" id="IPR050832">
    <property type="entry name" value="Bact_Acetyltransf"/>
</dbReference>
<accession>A6V442</accession>
<sequence>MEGMRENPVRIRQARAEDAPALSRLAFAAKSVWGYRQAQLEAWREELHVSPEAIQGRPVYLLEDAEGLAGMFALTPEPGAEWELDSLWVAPRAMRKGYGRRLLASAAEHARSAGVSSLRIDADPYAEAFYIAQGAQRYATRPAPIDGEPGRVRPQLRLGLG</sequence>
<reference evidence="4 5" key="2">
    <citation type="journal article" date="2010" name="PLoS ONE">
        <title>Complete genome sequence of the multiresistant taxonomic outlier Pseudomonas aeruginosa PA7.</title>
        <authorList>
            <person name="Roy P.H."/>
            <person name="Tetu S.G."/>
            <person name="Larouche A."/>
            <person name="Elbourne L."/>
            <person name="Tremblay S."/>
            <person name="Ren Q."/>
            <person name="Dodson R."/>
            <person name="Harkins D."/>
            <person name="Shay R."/>
            <person name="Watkins K."/>
            <person name="Mahamoud Y."/>
            <person name="Paulsen I.T."/>
        </authorList>
    </citation>
    <scope>NUCLEOTIDE SEQUENCE [LARGE SCALE GENOMIC DNA]</scope>
    <source>
        <strain evidence="4 5">PA7</strain>
    </source>
</reference>
<evidence type="ECO:0000256" key="1">
    <source>
        <dbReference type="ARBA" id="ARBA00022679"/>
    </source>
</evidence>
<proteinExistence type="predicted"/>
<dbReference type="InterPro" id="IPR000182">
    <property type="entry name" value="GNAT_dom"/>
</dbReference>
<keyword evidence="2" id="KW-0012">Acyltransferase</keyword>
<reference evidence="4 5" key="1">
    <citation type="submission" date="2007-06" db="EMBL/GenBank/DDBJ databases">
        <authorList>
            <person name="Dodson R.J."/>
            <person name="Harkins D."/>
            <person name="Paulsen I.T."/>
        </authorList>
    </citation>
    <scope>NUCLEOTIDE SEQUENCE [LARGE SCALE GENOMIC DNA]</scope>
    <source>
        <strain evidence="4 5">PA7</strain>
    </source>
</reference>